<comment type="caution">
    <text evidence="1">The sequence shown here is derived from an EMBL/GenBank/DDBJ whole genome shotgun (WGS) entry which is preliminary data.</text>
</comment>
<protein>
    <submittedName>
        <fullName evidence="1">Uncharacterized protein</fullName>
    </submittedName>
</protein>
<keyword evidence="2" id="KW-1185">Reference proteome</keyword>
<dbReference type="EMBL" id="BRXY01000052">
    <property type="protein sequence ID" value="GMH58270.1"/>
    <property type="molecule type" value="Genomic_DNA"/>
</dbReference>
<dbReference type="OrthoDB" id="10311024at2759"/>
<sequence>MSDTTTDSENLDDWRSTFFVWRGHLISEEKTLASICEGDTVIWEGSWLPSVYFDPLTSDPPSPDPFKTTSSEITTGENKFRVSVSCSPKGLSFEGTYVLDNGDGFESKSDEKNIMDSYTKTVYFGSGMTEFGPFVTLSCEKDGILTVVRRYVSEKDARKSGWTEDAKDLLEASRPFSFETRADWEEVLPRYMKPPRPVKRQKS</sequence>
<proteinExistence type="predicted"/>
<organism evidence="1 2">
    <name type="scientific">Triparma strigata</name>
    <dbReference type="NCBI Taxonomy" id="1606541"/>
    <lineage>
        <taxon>Eukaryota</taxon>
        <taxon>Sar</taxon>
        <taxon>Stramenopiles</taxon>
        <taxon>Ochrophyta</taxon>
        <taxon>Bolidophyceae</taxon>
        <taxon>Parmales</taxon>
        <taxon>Triparmaceae</taxon>
        <taxon>Triparma</taxon>
    </lineage>
</organism>
<dbReference type="Proteomes" id="UP001165085">
    <property type="component" value="Unassembled WGS sequence"/>
</dbReference>
<reference evidence="2" key="1">
    <citation type="journal article" date="2023" name="Commun. Biol.">
        <title>Genome analysis of Parmales, the sister group of diatoms, reveals the evolutionary specialization of diatoms from phago-mixotrophs to photoautotrophs.</title>
        <authorList>
            <person name="Ban H."/>
            <person name="Sato S."/>
            <person name="Yoshikawa S."/>
            <person name="Yamada K."/>
            <person name="Nakamura Y."/>
            <person name="Ichinomiya M."/>
            <person name="Sato N."/>
            <person name="Blanc-Mathieu R."/>
            <person name="Endo H."/>
            <person name="Kuwata A."/>
            <person name="Ogata H."/>
        </authorList>
    </citation>
    <scope>NUCLEOTIDE SEQUENCE [LARGE SCALE GENOMIC DNA]</scope>
    <source>
        <strain evidence="2">NIES 3701</strain>
    </source>
</reference>
<gene>
    <name evidence="1" type="ORF">TrST_g9595</name>
</gene>
<dbReference type="AlphaFoldDB" id="A0A9W6ZYP3"/>
<accession>A0A9W6ZYP3</accession>
<name>A0A9W6ZYP3_9STRA</name>
<evidence type="ECO:0000313" key="1">
    <source>
        <dbReference type="EMBL" id="GMH58270.1"/>
    </source>
</evidence>
<evidence type="ECO:0000313" key="2">
    <source>
        <dbReference type="Proteomes" id="UP001165085"/>
    </source>
</evidence>